<accession>A0A4R0JH63</accession>
<evidence type="ECO:0000313" key="1">
    <source>
        <dbReference type="EMBL" id="TCC45547.1"/>
    </source>
</evidence>
<gene>
    <name evidence="1" type="ORF">E0H73_44430</name>
</gene>
<name>A0A4R0JH63_9ACTN</name>
<organism evidence="1 2">
    <name type="scientific">Kribbella pittospori</name>
    <dbReference type="NCBI Taxonomy" id="722689"/>
    <lineage>
        <taxon>Bacteria</taxon>
        <taxon>Bacillati</taxon>
        <taxon>Actinomycetota</taxon>
        <taxon>Actinomycetes</taxon>
        <taxon>Propionibacteriales</taxon>
        <taxon>Kribbellaceae</taxon>
        <taxon>Kribbella</taxon>
    </lineage>
</organism>
<comment type="caution">
    <text evidence="1">The sequence shown here is derived from an EMBL/GenBank/DDBJ whole genome shotgun (WGS) entry which is preliminary data.</text>
</comment>
<dbReference type="RefSeq" id="WP_131367198.1">
    <property type="nucleotide sequence ID" value="NZ_SJKB01000036.1"/>
</dbReference>
<dbReference type="AlphaFoldDB" id="A0A4R0JH63"/>
<dbReference type="Proteomes" id="UP000291144">
    <property type="component" value="Unassembled WGS sequence"/>
</dbReference>
<reference evidence="1 2" key="1">
    <citation type="submission" date="2019-02" db="EMBL/GenBank/DDBJ databases">
        <title>Kribbella capetownensis sp. nov. and Kribbella speibonae sp. nov., isolated from soil.</title>
        <authorList>
            <person name="Curtis S.M."/>
            <person name="Norton I."/>
            <person name="Everest G.J."/>
            <person name="Meyers P.R."/>
        </authorList>
    </citation>
    <scope>NUCLEOTIDE SEQUENCE [LARGE SCALE GENOMIC DNA]</scope>
    <source>
        <strain evidence="1 2">NRRL B-24813</strain>
    </source>
</reference>
<evidence type="ECO:0000313" key="2">
    <source>
        <dbReference type="Proteomes" id="UP000291144"/>
    </source>
</evidence>
<proteinExistence type="predicted"/>
<protein>
    <submittedName>
        <fullName evidence="1">Uncharacterized protein</fullName>
    </submittedName>
</protein>
<sequence>MPSGWTIMLNGAQLTFRSDNIDSYQLWGGSPGPFDVVEITEISLRLPRGYHGWEGRSHSLWYCDAQNESQFKWYETAFMTMALMGRSRTVEPFSLAPDGDAAGALSNVMTTNGLAGSIAGVEVESLQWTRRISTQAVGLAMIRNVRAGLPPLGRYADLDAVVASLDTMDFPSEVPLVTFGWLPGWRSTGLSTVPLT</sequence>
<keyword evidence="2" id="KW-1185">Reference proteome</keyword>
<dbReference type="OrthoDB" id="3830717at2"/>
<dbReference type="EMBL" id="SJKB01000036">
    <property type="protein sequence ID" value="TCC45547.1"/>
    <property type="molecule type" value="Genomic_DNA"/>
</dbReference>